<comment type="catalytic activity">
    <reaction evidence="1">
        <text>5-hydroxy-2-oxo-4-ureido-2,5-dihydro-1H-imidazole-5-carboxylate + H(+) = (S)-allantoin + CO2</text>
        <dbReference type="Rhea" id="RHEA:26301"/>
        <dbReference type="ChEBI" id="CHEBI:15378"/>
        <dbReference type="ChEBI" id="CHEBI:15678"/>
        <dbReference type="ChEBI" id="CHEBI:16526"/>
        <dbReference type="ChEBI" id="CHEBI:58639"/>
        <dbReference type="EC" id="4.1.1.97"/>
    </reaction>
</comment>
<evidence type="ECO:0000313" key="8">
    <source>
        <dbReference type="EMBL" id="VEN54316.1"/>
    </source>
</evidence>
<evidence type="ECO:0000313" key="9">
    <source>
        <dbReference type="Proteomes" id="UP000410492"/>
    </source>
</evidence>
<feature type="domain" description="Oxo-4-hydroxy-4-carboxy-5-ureidoimidazoline decarboxylase" evidence="7">
    <location>
        <begin position="13"/>
        <end position="163"/>
    </location>
</feature>
<evidence type="ECO:0000256" key="3">
    <source>
        <dbReference type="ARBA" id="ARBA00012257"/>
    </source>
</evidence>
<dbReference type="Proteomes" id="UP000410492">
    <property type="component" value="Unassembled WGS sequence"/>
</dbReference>
<evidence type="ECO:0000259" key="7">
    <source>
        <dbReference type="Pfam" id="PF09349"/>
    </source>
</evidence>
<dbReference type="PANTHER" id="PTHR43466:SF1">
    <property type="entry name" value="2-OXO-4-HYDROXY-4-CARBOXY-5-UREIDOIMIDAZOLINE DECARBOXYLASE-RELATED"/>
    <property type="match status" value="1"/>
</dbReference>
<proteinExistence type="predicted"/>
<dbReference type="GO" id="GO:0051997">
    <property type="term" value="F:2-oxo-4-hydroxy-4-carboxy-5-ureidoimidazoline decarboxylase activity"/>
    <property type="evidence" value="ECO:0007669"/>
    <property type="project" value="UniProtKB-EC"/>
</dbReference>
<dbReference type="Gene3D" id="1.10.3330.10">
    <property type="entry name" value="Oxo-4-hydroxy-4-carboxy-5-ureidoimidazoline decarboxylase"/>
    <property type="match status" value="1"/>
</dbReference>
<dbReference type="PANTHER" id="PTHR43466">
    <property type="entry name" value="2-OXO-4-HYDROXY-4-CARBOXY-5-UREIDOIMIDAZOLINE DECARBOXYLASE-RELATED"/>
    <property type="match status" value="1"/>
</dbReference>
<dbReference type="SUPFAM" id="SSF158694">
    <property type="entry name" value="UraD-Like"/>
    <property type="match status" value="1"/>
</dbReference>
<dbReference type="EC" id="4.1.1.97" evidence="3"/>
<accession>A0A653D4P1</accession>
<dbReference type="AlphaFoldDB" id="A0A653D4P1"/>
<evidence type="ECO:0000256" key="2">
    <source>
        <dbReference type="ARBA" id="ARBA00004754"/>
    </source>
</evidence>
<dbReference type="InterPro" id="IPR036778">
    <property type="entry name" value="OHCU_decarboxylase_sf"/>
</dbReference>
<evidence type="ECO:0000256" key="5">
    <source>
        <dbReference type="ARBA" id="ARBA00022793"/>
    </source>
</evidence>
<evidence type="ECO:0000256" key="4">
    <source>
        <dbReference type="ARBA" id="ARBA00022631"/>
    </source>
</evidence>
<protein>
    <recommendedName>
        <fullName evidence="3">2-oxo-4-hydroxy-4-carboxy-5-ureidoimidazoline decarboxylase</fullName>
        <ecNumber evidence="3">4.1.1.97</ecNumber>
    </recommendedName>
</protein>
<dbReference type="GO" id="GO:0006144">
    <property type="term" value="P:purine nucleobase metabolic process"/>
    <property type="evidence" value="ECO:0007669"/>
    <property type="project" value="UniProtKB-KW"/>
</dbReference>
<reference evidence="8 9" key="1">
    <citation type="submission" date="2019-01" db="EMBL/GenBank/DDBJ databases">
        <authorList>
            <person name="Sayadi A."/>
        </authorList>
    </citation>
    <scope>NUCLEOTIDE SEQUENCE [LARGE SCALE GENOMIC DNA]</scope>
</reference>
<gene>
    <name evidence="8" type="ORF">CALMAC_LOCUS13824</name>
</gene>
<evidence type="ECO:0000256" key="1">
    <source>
        <dbReference type="ARBA" id="ARBA00001163"/>
    </source>
</evidence>
<dbReference type="GO" id="GO:0019628">
    <property type="term" value="P:urate catabolic process"/>
    <property type="evidence" value="ECO:0007669"/>
    <property type="project" value="TreeGrafter"/>
</dbReference>
<organism evidence="8 9">
    <name type="scientific">Callosobruchus maculatus</name>
    <name type="common">Southern cowpea weevil</name>
    <name type="synonym">Pulse bruchid</name>
    <dbReference type="NCBI Taxonomy" id="64391"/>
    <lineage>
        <taxon>Eukaryota</taxon>
        <taxon>Metazoa</taxon>
        <taxon>Ecdysozoa</taxon>
        <taxon>Arthropoda</taxon>
        <taxon>Hexapoda</taxon>
        <taxon>Insecta</taxon>
        <taxon>Pterygota</taxon>
        <taxon>Neoptera</taxon>
        <taxon>Endopterygota</taxon>
        <taxon>Coleoptera</taxon>
        <taxon>Polyphaga</taxon>
        <taxon>Cucujiformia</taxon>
        <taxon>Chrysomeloidea</taxon>
        <taxon>Chrysomelidae</taxon>
        <taxon>Bruchinae</taxon>
        <taxon>Bruchini</taxon>
        <taxon>Callosobruchus</taxon>
    </lineage>
</organism>
<dbReference type="Pfam" id="PF09349">
    <property type="entry name" value="OHCU_decarbox"/>
    <property type="match status" value="1"/>
</dbReference>
<keyword evidence="6" id="KW-0456">Lyase</keyword>
<keyword evidence="4" id="KW-0659">Purine metabolism</keyword>
<dbReference type="EMBL" id="CAACVG010009841">
    <property type="protein sequence ID" value="VEN54316.1"/>
    <property type="molecule type" value="Genomic_DNA"/>
</dbReference>
<keyword evidence="5" id="KW-0210">Decarboxylase</keyword>
<dbReference type="GO" id="GO:0005777">
    <property type="term" value="C:peroxisome"/>
    <property type="evidence" value="ECO:0007669"/>
    <property type="project" value="TreeGrafter"/>
</dbReference>
<dbReference type="OrthoDB" id="9970124at2759"/>
<sequence length="168" mass="19670">MYVSRRLSIQEVNNLLSESFVRIFGNIVEHFPAAAIGVLKHRPFDNTEALVRAISDFLDSMKLSDLEDILQRYPDIFNIFTHNSLLILDKNYGTNQLSMAERRKLNELNSQYKEKFGFPFIMGYKSNDVFTLFDEIISRLENNREQELEVAIKEVKNIVNIRIHELVQ</sequence>
<evidence type="ECO:0000256" key="6">
    <source>
        <dbReference type="ARBA" id="ARBA00023239"/>
    </source>
</evidence>
<name>A0A653D4P1_CALMS</name>
<comment type="pathway">
    <text evidence="2">Purine metabolism; urate degradation; (S)-allantoin from urate: step 3/3.</text>
</comment>
<dbReference type="InterPro" id="IPR018020">
    <property type="entry name" value="OHCU_decarboxylase"/>
</dbReference>
<keyword evidence="9" id="KW-1185">Reference proteome</keyword>